<accession>A0ABT7S2Q7</accession>
<evidence type="ECO:0000313" key="4">
    <source>
        <dbReference type="EMBL" id="MDM7829904.1"/>
    </source>
</evidence>
<evidence type="ECO:0000256" key="1">
    <source>
        <dbReference type="ARBA" id="ARBA00006484"/>
    </source>
</evidence>
<protein>
    <submittedName>
        <fullName evidence="4">SDR family NAD(P)-dependent oxidoreductase</fullName>
    </submittedName>
</protein>
<proteinExistence type="inferred from homology"/>
<dbReference type="CDD" id="cd05233">
    <property type="entry name" value="SDR_c"/>
    <property type="match status" value="1"/>
</dbReference>
<dbReference type="EMBL" id="JAUCGR010000001">
    <property type="protein sequence ID" value="MDM7829904.1"/>
    <property type="molecule type" value="Genomic_DNA"/>
</dbReference>
<evidence type="ECO:0000259" key="3">
    <source>
        <dbReference type="SMART" id="SM00822"/>
    </source>
</evidence>
<dbReference type="Pfam" id="PF00106">
    <property type="entry name" value="adh_short"/>
    <property type="match status" value="1"/>
</dbReference>
<dbReference type="PANTHER" id="PTHR44196">
    <property type="entry name" value="DEHYDROGENASE/REDUCTASE SDR FAMILY MEMBER 7B"/>
    <property type="match status" value="1"/>
</dbReference>
<gene>
    <name evidence="4" type="ORF">QRT05_01040</name>
</gene>
<keyword evidence="2" id="KW-0560">Oxidoreductase</keyword>
<dbReference type="PRINTS" id="PR00081">
    <property type="entry name" value="GDHRDH"/>
</dbReference>
<dbReference type="Proteomes" id="UP001321453">
    <property type="component" value="Unassembled WGS sequence"/>
</dbReference>
<sequence>MTDASSTLGPRPLAVVTGASSGIGLELALQFVNHGFDLIVTAEGPDIALAADSLAAGGAAVRSVVADLTTEDGVRQLVAEVTSADRPVDAPILNAGVGQGGAFVETPLEGDLEVVMLNVVAPVRLAKELLPAMVSRGSGRVLFTASVASLMPGPFYATYAASKSFVLSFAEALRHELKDSGVTVTALLPGPTDTEFFTRAGMEDTRAGRGGKDDPADVAAQAYEGLMAGKDKVAVRSLRARSQTAAAAVLPDRAKAAVHAAFTRPDDHDGTDGRS</sequence>
<dbReference type="PROSITE" id="PS00061">
    <property type="entry name" value="ADH_SHORT"/>
    <property type="match status" value="1"/>
</dbReference>
<comment type="caution">
    <text evidence="4">The sequence shown here is derived from an EMBL/GenBank/DDBJ whole genome shotgun (WGS) entry which is preliminary data.</text>
</comment>
<evidence type="ECO:0000313" key="5">
    <source>
        <dbReference type="Proteomes" id="UP001321453"/>
    </source>
</evidence>
<organism evidence="4 5">
    <name type="scientific">Cellulomonas edaphi</name>
    <dbReference type="NCBI Taxonomy" id="3053468"/>
    <lineage>
        <taxon>Bacteria</taxon>
        <taxon>Bacillati</taxon>
        <taxon>Actinomycetota</taxon>
        <taxon>Actinomycetes</taxon>
        <taxon>Micrococcales</taxon>
        <taxon>Cellulomonadaceae</taxon>
        <taxon>Cellulomonas</taxon>
    </lineage>
</organism>
<dbReference type="RefSeq" id="WP_289444375.1">
    <property type="nucleotide sequence ID" value="NZ_JAUCGR010000001.1"/>
</dbReference>
<dbReference type="InterPro" id="IPR036291">
    <property type="entry name" value="NAD(P)-bd_dom_sf"/>
</dbReference>
<name>A0ABT7S2Q7_9CELL</name>
<dbReference type="InterPro" id="IPR020904">
    <property type="entry name" value="Sc_DH/Rdtase_CS"/>
</dbReference>
<feature type="domain" description="Ketoreductase" evidence="3">
    <location>
        <begin position="12"/>
        <end position="194"/>
    </location>
</feature>
<comment type="similarity">
    <text evidence="1">Belongs to the short-chain dehydrogenases/reductases (SDR) family.</text>
</comment>
<dbReference type="SUPFAM" id="SSF51735">
    <property type="entry name" value="NAD(P)-binding Rossmann-fold domains"/>
    <property type="match status" value="1"/>
</dbReference>
<evidence type="ECO:0000256" key="2">
    <source>
        <dbReference type="ARBA" id="ARBA00023002"/>
    </source>
</evidence>
<keyword evidence="5" id="KW-1185">Reference proteome</keyword>
<dbReference type="InterPro" id="IPR057326">
    <property type="entry name" value="KR_dom"/>
</dbReference>
<dbReference type="PANTHER" id="PTHR44196:SF2">
    <property type="entry name" value="SHORT-CHAIN DEHYDROGENASE-RELATED"/>
    <property type="match status" value="1"/>
</dbReference>
<dbReference type="InterPro" id="IPR002347">
    <property type="entry name" value="SDR_fam"/>
</dbReference>
<reference evidence="4 5" key="1">
    <citation type="submission" date="2023-06" db="EMBL/GenBank/DDBJ databases">
        <title>Cellulomonas sp. MW9 Whole genome sequence.</title>
        <authorList>
            <person name="Park S."/>
        </authorList>
    </citation>
    <scope>NUCLEOTIDE SEQUENCE [LARGE SCALE GENOMIC DNA]</scope>
    <source>
        <strain evidence="4 5">MW9</strain>
    </source>
</reference>
<dbReference type="SMART" id="SM00822">
    <property type="entry name" value="PKS_KR"/>
    <property type="match status" value="1"/>
</dbReference>
<dbReference type="Gene3D" id="3.40.50.720">
    <property type="entry name" value="NAD(P)-binding Rossmann-like Domain"/>
    <property type="match status" value="1"/>
</dbReference>